<dbReference type="PANTHER" id="PTHR42760:SF123">
    <property type="entry name" value="OXIDOREDUCTASE"/>
    <property type="match status" value="1"/>
</dbReference>
<protein>
    <submittedName>
        <fullName evidence="4">1,6-dihydroxycyclohexa-2,4-diene-1-carboxylate dehydrogenase</fullName>
        <ecNumber evidence="4">1.3.1.25</ecNumber>
    </submittedName>
</protein>
<proteinExistence type="inferred from homology"/>
<dbReference type="InterPro" id="IPR002347">
    <property type="entry name" value="SDR_fam"/>
</dbReference>
<evidence type="ECO:0000313" key="4">
    <source>
        <dbReference type="EMBL" id="WIM71708.1"/>
    </source>
</evidence>
<name>A0ABY8VSS1_9CORY</name>
<keyword evidence="5" id="KW-1185">Reference proteome</keyword>
<accession>A0ABY8VSS1</accession>
<dbReference type="SMART" id="SM00822">
    <property type="entry name" value="PKS_KR"/>
    <property type="match status" value="1"/>
</dbReference>
<dbReference type="PROSITE" id="PS00061">
    <property type="entry name" value="ADH_SHORT"/>
    <property type="match status" value="1"/>
</dbReference>
<dbReference type="Proteomes" id="UP001238805">
    <property type="component" value="Chromosome"/>
</dbReference>
<keyword evidence="4" id="KW-0560">Oxidoreductase</keyword>
<evidence type="ECO:0000256" key="2">
    <source>
        <dbReference type="RuleBase" id="RU000363"/>
    </source>
</evidence>
<dbReference type="PANTHER" id="PTHR42760">
    <property type="entry name" value="SHORT-CHAIN DEHYDROGENASES/REDUCTASES FAMILY MEMBER"/>
    <property type="match status" value="1"/>
</dbReference>
<dbReference type="EMBL" id="CP126970">
    <property type="protein sequence ID" value="WIM71708.1"/>
    <property type="molecule type" value="Genomic_DNA"/>
</dbReference>
<gene>
    <name evidence="4" type="ORF">QP029_00475</name>
</gene>
<dbReference type="GO" id="GO:0047116">
    <property type="term" value="F:1,6-dihydroxycyclohexa-2,4-diene-1-carboxylate dehydrogenase activity"/>
    <property type="evidence" value="ECO:0007669"/>
    <property type="project" value="UniProtKB-EC"/>
</dbReference>
<dbReference type="InterPro" id="IPR020904">
    <property type="entry name" value="Sc_DH/Rdtase_CS"/>
</dbReference>
<dbReference type="InterPro" id="IPR047686">
    <property type="entry name" value="BenD"/>
</dbReference>
<comment type="similarity">
    <text evidence="1 2">Belongs to the short-chain dehydrogenases/reductases (SDR) family.</text>
</comment>
<dbReference type="Pfam" id="PF00106">
    <property type="entry name" value="adh_short"/>
    <property type="match status" value="1"/>
</dbReference>
<evidence type="ECO:0000259" key="3">
    <source>
        <dbReference type="SMART" id="SM00822"/>
    </source>
</evidence>
<dbReference type="SUPFAM" id="SSF51735">
    <property type="entry name" value="NAD(P)-binding Rossmann-fold domains"/>
    <property type="match status" value="1"/>
</dbReference>
<dbReference type="InterPro" id="IPR036291">
    <property type="entry name" value="NAD(P)-bd_dom_sf"/>
</dbReference>
<dbReference type="PRINTS" id="PR00080">
    <property type="entry name" value="SDRFAMILY"/>
</dbReference>
<evidence type="ECO:0000313" key="5">
    <source>
        <dbReference type="Proteomes" id="UP001238805"/>
    </source>
</evidence>
<dbReference type="PRINTS" id="PR00081">
    <property type="entry name" value="GDHRDH"/>
</dbReference>
<dbReference type="NCBIfam" id="NF040811">
    <property type="entry name" value="BenD"/>
    <property type="match status" value="1"/>
</dbReference>
<evidence type="ECO:0000256" key="1">
    <source>
        <dbReference type="ARBA" id="ARBA00006484"/>
    </source>
</evidence>
<feature type="domain" description="Ketoreductase" evidence="3">
    <location>
        <begin position="22"/>
        <end position="202"/>
    </location>
</feature>
<organism evidence="4 5">
    <name type="scientific">Corynebacterium suedekumii</name>
    <dbReference type="NCBI Taxonomy" id="3049801"/>
    <lineage>
        <taxon>Bacteria</taxon>
        <taxon>Bacillati</taxon>
        <taxon>Actinomycetota</taxon>
        <taxon>Actinomycetes</taxon>
        <taxon>Mycobacteriales</taxon>
        <taxon>Corynebacteriaceae</taxon>
        <taxon>Corynebacterium</taxon>
    </lineage>
</organism>
<dbReference type="Gene3D" id="3.40.50.720">
    <property type="entry name" value="NAD(P)-binding Rossmann-like Domain"/>
    <property type="match status" value="1"/>
</dbReference>
<reference evidence="4 5" key="1">
    <citation type="submission" date="2023-05" db="EMBL/GenBank/DDBJ databases">
        <title>Corynebacterium suedekumii sp. nov. and Corynebacterium breve sp. nov. isolated from raw cow's milk.</title>
        <authorList>
            <person name="Baer M.K."/>
            <person name="Mehl L."/>
            <person name="Hellmuth R."/>
            <person name="Marke G."/>
            <person name="Lipski A."/>
        </authorList>
    </citation>
    <scope>NUCLEOTIDE SEQUENCE [LARGE SCALE GENOMIC DNA]</scope>
    <source>
        <strain evidence="4 5">LM112</strain>
    </source>
</reference>
<sequence>MPTGECIDGPPELITTDRFQGQNVLITGAAQGIGQAVAHRIAYENGSLFLVDRSELVHEVAAELAEITGGTVGSATADLETWEGAEAMVAAGVEKLGSLDTVINNVGGTIWAKPFEHYAPEEIEKEIRRSLFTTLWSVRAELPALIDSGGGTIVNVSSVATRGVNRVPYAAAKGGVNALVSALALEAAEKGVRVVATAPGGTLAPARKVQRGPGPEGEQEKEWYQQIVDQTIDSSLFKRYGTLAEQAAPIVFLASKEASYITGTVLPVAGGDQG</sequence>
<dbReference type="NCBIfam" id="NF009463">
    <property type="entry name" value="PRK12823.1"/>
    <property type="match status" value="1"/>
</dbReference>
<dbReference type="InterPro" id="IPR057326">
    <property type="entry name" value="KR_dom"/>
</dbReference>
<dbReference type="EC" id="1.3.1.25" evidence="4"/>